<evidence type="ECO:0000256" key="1">
    <source>
        <dbReference type="SAM" id="MobiDB-lite"/>
    </source>
</evidence>
<dbReference type="Proteomes" id="UP000712281">
    <property type="component" value="Unassembled WGS sequence"/>
</dbReference>
<comment type="caution">
    <text evidence="3">The sequence shown here is derived from an EMBL/GenBank/DDBJ whole genome shotgun (WGS) entry which is preliminary data.</text>
</comment>
<dbReference type="EMBL" id="QGKW02002005">
    <property type="protein sequence ID" value="KAF2543326.1"/>
    <property type="molecule type" value="Genomic_DNA"/>
</dbReference>
<name>A0A8S9GGF7_BRACR</name>
<gene>
    <name evidence="3" type="ORF">F2Q68_00029995</name>
</gene>
<accession>A0A8S9GGF7</accession>
<organism evidence="3 4">
    <name type="scientific">Brassica cretica</name>
    <name type="common">Mustard</name>
    <dbReference type="NCBI Taxonomy" id="69181"/>
    <lineage>
        <taxon>Eukaryota</taxon>
        <taxon>Viridiplantae</taxon>
        <taxon>Streptophyta</taxon>
        <taxon>Embryophyta</taxon>
        <taxon>Tracheophyta</taxon>
        <taxon>Spermatophyta</taxon>
        <taxon>Magnoliopsida</taxon>
        <taxon>eudicotyledons</taxon>
        <taxon>Gunneridae</taxon>
        <taxon>Pentapetalae</taxon>
        <taxon>rosids</taxon>
        <taxon>malvids</taxon>
        <taxon>Brassicales</taxon>
        <taxon>Brassicaceae</taxon>
        <taxon>Brassiceae</taxon>
        <taxon>Brassica</taxon>
    </lineage>
</organism>
<evidence type="ECO:0000313" key="3">
    <source>
        <dbReference type="EMBL" id="KAF2543326.1"/>
    </source>
</evidence>
<evidence type="ECO:0000256" key="2">
    <source>
        <dbReference type="SAM" id="Phobius"/>
    </source>
</evidence>
<feature type="compositionally biased region" description="Polar residues" evidence="1">
    <location>
        <begin position="24"/>
        <end position="35"/>
    </location>
</feature>
<reference evidence="3" key="1">
    <citation type="submission" date="2019-12" db="EMBL/GenBank/DDBJ databases">
        <title>Genome sequencing and annotation of Brassica cretica.</title>
        <authorList>
            <person name="Studholme D.J."/>
            <person name="Sarris P.F."/>
        </authorList>
    </citation>
    <scope>NUCLEOTIDE SEQUENCE</scope>
    <source>
        <strain evidence="3">PFS-001/15</strain>
        <tissue evidence="3">Leaf</tissue>
    </source>
</reference>
<dbReference type="PANTHER" id="PTHR13301">
    <property type="entry name" value="X-BOX TRANSCRIPTION FACTOR-RELATED"/>
    <property type="match status" value="1"/>
</dbReference>
<keyword evidence="2" id="KW-0472">Membrane</keyword>
<feature type="transmembrane region" description="Helical" evidence="2">
    <location>
        <begin position="152"/>
        <end position="172"/>
    </location>
</feature>
<keyword evidence="2" id="KW-0812">Transmembrane</keyword>
<dbReference type="AlphaFoldDB" id="A0A8S9GGF7"/>
<proteinExistence type="predicted"/>
<sequence length="173" mass="19239">MVVVVHRSFGRRDEDRGATERASGISTNSSFNSNSPKHTQHLHQFFHYISQTFDSPKTPGFNVTSKANGDDEQNKRYEQEIFDFAPSSSIFLPMTAVAVLNLFAFVSGLYGLFAWGEGLSLELMLASFVVVNSLPIYEAMVLRKDDGKLQKGICFLAGILTLVLILGGYFFLK</sequence>
<keyword evidence="2" id="KW-1133">Transmembrane helix</keyword>
<feature type="compositionally biased region" description="Basic and acidic residues" evidence="1">
    <location>
        <begin position="10"/>
        <end position="19"/>
    </location>
</feature>
<feature type="transmembrane region" description="Helical" evidence="2">
    <location>
        <begin position="119"/>
        <end position="140"/>
    </location>
</feature>
<protein>
    <submittedName>
        <fullName evidence="3">Uncharacterized protein</fullName>
    </submittedName>
</protein>
<feature type="region of interest" description="Disordered" evidence="1">
    <location>
        <begin position="1"/>
        <end position="35"/>
    </location>
</feature>
<feature type="transmembrane region" description="Helical" evidence="2">
    <location>
        <begin position="90"/>
        <end position="113"/>
    </location>
</feature>
<evidence type="ECO:0000313" key="4">
    <source>
        <dbReference type="Proteomes" id="UP000712281"/>
    </source>
</evidence>